<feature type="transmembrane region" description="Helical" evidence="2">
    <location>
        <begin position="145"/>
        <end position="164"/>
    </location>
</feature>
<name>A0A0A9VS36_LYGHE</name>
<gene>
    <name evidence="3" type="primary">surA_0</name>
    <name evidence="3" type="ORF">CM83_2358</name>
</gene>
<evidence type="ECO:0000256" key="1">
    <source>
        <dbReference type="SAM" id="MobiDB-lite"/>
    </source>
</evidence>
<keyword evidence="2" id="KW-0472">Membrane</keyword>
<accession>A0A0A9VS36</accession>
<dbReference type="AlphaFoldDB" id="A0A0A9VS36"/>
<feature type="compositionally biased region" description="Polar residues" evidence="1">
    <location>
        <begin position="175"/>
        <end position="184"/>
    </location>
</feature>
<keyword evidence="2" id="KW-1133">Transmembrane helix</keyword>
<reference evidence="3" key="1">
    <citation type="journal article" date="2014" name="PLoS ONE">
        <title>Transcriptome-Based Identification of ABC Transporters in the Western Tarnished Plant Bug Lygus hesperus.</title>
        <authorList>
            <person name="Hull J.J."/>
            <person name="Chaney K."/>
            <person name="Geib S.M."/>
            <person name="Fabrick J.A."/>
            <person name="Brent C.S."/>
            <person name="Walsh D."/>
            <person name="Lavine L.C."/>
        </authorList>
    </citation>
    <scope>NUCLEOTIDE SEQUENCE</scope>
</reference>
<proteinExistence type="predicted"/>
<keyword evidence="2" id="KW-0812">Transmembrane</keyword>
<protein>
    <submittedName>
        <fullName evidence="3">Chaperone surA</fullName>
    </submittedName>
</protein>
<feature type="region of interest" description="Disordered" evidence="1">
    <location>
        <begin position="175"/>
        <end position="197"/>
    </location>
</feature>
<organism evidence="3">
    <name type="scientific">Lygus hesperus</name>
    <name type="common">Western plant bug</name>
    <dbReference type="NCBI Taxonomy" id="30085"/>
    <lineage>
        <taxon>Eukaryota</taxon>
        <taxon>Metazoa</taxon>
        <taxon>Ecdysozoa</taxon>
        <taxon>Arthropoda</taxon>
        <taxon>Hexapoda</taxon>
        <taxon>Insecta</taxon>
        <taxon>Pterygota</taxon>
        <taxon>Neoptera</taxon>
        <taxon>Paraneoptera</taxon>
        <taxon>Hemiptera</taxon>
        <taxon>Heteroptera</taxon>
        <taxon>Panheteroptera</taxon>
        <taxon>Cimicomorpha</taxon>
        <taxon>Miridae</taxon>
        <taxon>Mirini</taxon>
        <taxon>Lygus</taxon>
    </lineage>
</organism>
<dbReference type="EMBL" id="GBHO01045045">
    <property type="protein sequence ID" value="JAF98558.1"/>
    <property type="molecule type" value="Transcribed_RNA"/>
</dbReference>
<sequence>MFCEHTVAPTHVSKSIFATLISLLYGIVPSFVVANVGGADGGAVNLTLHSSCISWDDPHAVPATTHTWDAFTARNPLLQRMIRRNILLTVATYGGIQITNDDFHSAIVNSQHFLYLVQKLSYNGSAAIAGATTLRSNHRHSYQTSALILLFSVLLSAILALLYLNTRLFSQSKPNAAPSTLTSNTHTDTSSVPPPSTRSVFLIESPIRLRGAQFLNHDKCKSLV</sequence>
<evidence type="ECO:0000256" key="2">
    <source>
        <dbReference type="SAM" id="Phobius"/>
    </source>
</evidence>
<evidence type="ECO:0000313" key="3">
    <source>
        <dbReference type="EMBL" id="JAF98558.1"/>
    </source>
</evidence>
<reference evidence="3" key="2">
    <citation type="submission" date="2014-07" db="EMBL/GenBank/DDBJ databases">
        <authorList>
            <person name="Hull J."/>
        </authorList>
    </citation>
    <scope>NUCLEOTIDE SEQUENCE</scope>
</reference>